<sequence>AEWTDGQTKLLLEYYHKYFPQIGPFKKFKNRKQAFKQISKDIEDVLSIKKTPEQCENRYKTVMRRRKAAADNNNKSGASPCPVPFDDEIRMIQGIDDSIEPEVERDATGATYRDLPESPAHVSPLSADTVEASASQASNNGTEKQSRTSSPRTQQMQLFFAEMRAIKEEQASCRAAREAAKETRRAQRRAEREKHLELRRKMHEEKMEVLRQALGMEK</sequence>
<feature type="non-terminal residue" evidence="3">
    <location>
        <position position="1"/>
    </location>
</feature>
<proteinExistence type="evidence at transcript level"/>
<dbReference type="EMBL" id="GFAC01000072">
    <property type="protein sequence ID" value="JAT99116.1"/>
    <property type="molecule type" value="mRNA"/>
</dbReference>
<feature type="domain" description="Myb/SANT-like DNA-binding" evidence="2">
    <location>
        <begin position="2"/>
        <end position="83"/>
    </location>
</feature>
<dbReference type="InterPro" id="IPR044822">
    <property type="entry name" value="Myb_DNA-bind_4"/>
</dbReference>
<dbReference type="Gene3D" id="1.10.10.60">
    <property type="entry name" value="Homeodomain-like"/>
    <property type="match status" value="1"/>
</dbReference>
<protein>
    <recommendedName>
        <fullName evidence="2">Myb/SANT-like DNA-binding domain-containing protein</fullName>
    </recommendedName>
</protein>
<dbReference type="Pfam" id="PF13837">
    <property type="entry name" value="Myb_DNA-bind_4"/>
    <property type="match status" value="1"/>
</dbReference>
<evidence type="ECO:0000259" key="2">
    <source>
        <dbReference type="Pfam" id="PF13837"/>
    </source>
</evidence>
<feature type="compositionally biased region" description="Basic and acidic residues" evidence="1">
    <location>
        <begin position="179"/>
        <end position="196"/>
    </location>
</feature>
<evidence type="ECO:0000313" key="3">
    <source>
        <dbReference type="EMBL" id="JAT99116.1"/>
    </source>
</evidence>
<dbReference type="AlphaFoldDB" id="A0A1E1XJ36"/>
<feature type="region of interest" description="Disordered" evidence="1">
    <location>
        <begin position="112"/>
        <end position="152"/>
    </location>
</feature>
<feature type="region of interest" description="Disordered" evidence="1">
    <location>
        <begin position="179"/>
        <end position="200"/>
    </location>
</feature>
<evidence type="ECO:0000256" key="1">
    <source>
        <dbReference type="SAM" id="MobiDB-lite"/>
    </source>
</evidence>
<reference evidence="3" key="1">
    <citation type="journal article" date="2017" name="Front. Cell. Infect. Microbiol.">
        <title>The Distinct Transcriptional Response of the Midgut of Amblyomma sculptum and Amblyomma aureolatum Ticks to Rickettsia rickettsii Correlates to Their Differences in Susceptibility to Infection.</title>
        <authorList>
            <person name="Martins L.A."/>
            <person name="Galletti M.F.B.M."/>
            <person name="Ribeiro J.M."/>
            <person name="Fujita A."/>
            <person name="Costa F.B."/>
            <person name="Labruna M.B."/>
            <person name="Daffre S."/>
            <person name="Fogaca A.C."/>
        </authorList>
    </citation>
    <scope>NUCLEOTIDE SEQUENCE</scope>
</reference>
<organism evidence="3">
    <name type="scientific">Amblyomma aureolatum</name>
    <dbReference type="NCBI Taxonomy" id="187763"/>
    <lineage>
        <taxon>Eukaryota</taxon>
        <taxon>Metazoa</taxon>
        <taxon>Ecdysozoa</taxon>
        <taxon>Arthropoda</taxon>
        <taxon>Chelicerata</taxon>
        <taxon>Arachnida</taxon>
        <taxon>Acari</taxon>
        <taxon>Parasitiformes</taxon>
        <taxon>Ixodida</taxon>
        <taxon>Ixodoidea</taxon>
        <taxon>Ixodidae</taxon>
        <taxon>Amblyomminae</taxon>
        <taxon>Amblyomma</taxon>
    </lineage>
</organism>
<accession>A0A1E1XJ36</accession>
<feature type="compositionally biased region" description="Polar residues" evidence="1">
    <location>
        <begin position="132"/>
        <end position="152"/>
    </location>
</feature>
<name>A0A1E1XJ36_9ACAR</name>